<dbReference type="AlphaFoldDB" id="A0A1M4TS22"/>
<accession>A0A1M4TS22</accession>
<keyword evidence="4 6" id="KW-0378">Hydrolase</keyword>
<dbReference type="InterPro" id="IPR036852">
    <property type="entry name" value="Peptidase_S8/S53_dom_sf"/>
</dbReference>
<dbReference type="InterPro" id="IPR036116">
    <property type="entry name" value="FN3_sf"/>
</dbReference>
<sequence length="734" mass="80311">MAYANLTLLKISRSLLPIAFCLATYSSFAQTEKQIHIIKDKYRSSKLGVFTNDLKRNFDKENNNLLQAAKTNGWKLTERLADGNFSELTAIGDDGTPLYYSTFSTELNTATRANALHDNGLLDLGINGENMLVGVWDAGAVLTNHKEFGDRVQTLDESEIVDSHATRVTGILVAEGLDKKSKGVAYKAKAVSNDWRRDKIEVAEMAADGLLLSNHSYGIMSDRVPDWYFGSYIQVSRDWDKIMYNAPYYLMVTAAGNSQKSKDNEAPIFGSASNGFDLMLGFATSKNGVTVAAADIETNDQGQLLRASVTTYSSFGPVDDGRIKPDIAAYGTNIYTTGIANDTKYETASGTSVATPGVTGSMLLIQEYHEQMEGSFMRAATLKGLVLHTADDVDAPGPDYKMGWGVINSKSAVEVIANKGFSSIISEETLTEGETKTYKVVANGTEPLSASISWTDPATGAVNSGTLNDMSAALVNDLDIRITKDGKTFLPWKLNAAKSDAPAVNGDNRVDPFEKIDIENAQGDYTITVTHKNTLNQGPQNFSIIVTGVALTDCVLVTPEDIELTTSDDTAVTLNWTANTDALFQIEYKEKASSEWNVETTFDNFISLNNLVEGMEYSLRVKTFCSENISSEYSEEYEFTFKGSETELLDYMEYETLTLEVQFSIFPNPVQTSMTINGDVSEDAMYKIVSLNGIVVKSGKAEQKQIYIADLTTGLYVLTLADLEGSKSIKFYKS</sequence>
<dbReference type="SUPFAM" id="SSF49785">
    <property type="entry name" value="Galactose-binding domain-like"/>
    <property type="match status" value="1"/>
</dbReference>
<dbReference type="InterPro" id="IPR013783">
    <property type="entry name" value="Ig-like_fold"/>
</dbReference>
<dbReference type="CDD" id="cd00063">
    <property type="entry name" value="FN3"/>
    <property type="match status" value="1"/>
</dbReference>
<reference evidence="10" key="1">
    <citation type="submission" date="2016-11" db="EMBL/GenBank/DDBJ databases">
        <authorList>
            <person name="Varghese N."/>
            <person name="Submissions S."/>
        </authorList>
    </citation>
    <scope>NUCLEOTIDE SEQUENCE [LARGE SCALE GENOMIC DNA]</scope>
    <source>
        <strain evidence="10">DSM 17539</strain>
    </source>
</reference>
<dbReference type="InterPro" id="IPR051048">
    <property type="entry name" value="Peptidase_S8/S53_subtilisin"/>
</dbReference>
<dbReference type="Pfam" id="PF00041">
    <property type="entry name" value="fn3"/>
    <property type="match status" value="1"/>
</dbReference>
<dbReference type="Gene3D" id="2.60.40.10">
    <property type="entry name" value="Immunoglobulins"/>
    <property type="match status" value="1"/>
</dbReference>
<keyword evidence="2 6" id="KW-0645">Protease</keyword>
<dbReference type="PANTHER" id="PTHR43399:SF4">
    <property type="entry name" value="CELL WALL-ASSOCIATED PROTEASE"/>
    <property type="match status" value="1"/>
</dbReference>
<proteinExistence type="inferred from homology"/>
<evidence type="ECO:0000256" key="4">
    <source>
        <dbReference type="ARBA" id="ARBA00022801"/>
    </source>
</evidence>
<evidence type="ECO:0000256" key="2">
    <source>
        <dbReference type="ARBA" id="ARBA00022670"/>
    </source>
</evidence>
<dbReference type="OrthoDB" id="9792152at2"/>
<dbReference type="SUPFAM" id="SSF52743">
    <property type="entry name" value="Subtilisin-like"/>
    <property type="match status" value="1"/>
</dbReference>
<evidence type="ECO:0000313" key="10">
    <source>
        <dbReference type="Proteomes" id="UP000184406"/>
    </source>
</evidence>
<dbReference type="PROSITE" id="PS51892">
    <property type="entry name" value="SUBTILASE"/>
    <property type="match status" value="1"/>
</dbReference>
<evidence type="ECO:0000256" key="7">
    <source>
        <dbReference type="SAM" id="SignalP"/>
    </source>
</evidence>
<feature type="active site" description="Charge relay system" evidence="6">
    <location>
        <position position="352"/>
    </location>
</feature>
<dbReference type="SMART" id="SM00060">
    <property type="entry name" value="FN3"/>
    <property type="match status" value="1"/>
</dbReference>
<dbReference type="Gene3D" id="2.60.120.380">
    <property type="match status" value="1"/>
</dbReference>
<dbReference type="Proteomes" id="UP000184406">
    <property type="component" value="Unassembled WGS sequence"/>
</dbReference>
<comment type="similarity">
    <text evidence="1 6">Belongs to the peptidase S8 family.</text>
</comment>
<feature type="signal peptide" evidence="7">
    <location>
        <begin position="1"/>
        <end position="29"/>
    </location>
</feature>
<evidence type="ECO:0000313" key="9">
    <source>
        <dbReference type="EMBL" id="SHE47299.1"/>
    </source>
</evidence>
<dbReference type="PANTHER" id="PTHR43399">
    <property type="entry name" value="SUBTILISIN-RELATED"/>
    <property type="match status" value="1"/>
</dbReference>
<organism evidence="9 10">
    <name type="scientific">Arenibacter palladensis</name>
    <dbReference type="NCBI Taxonomy" id="237373"/>
    <lineage>
        <taxon>Bacteria</taxon>
        <taxon>Pseudomonadati</taxon>
        <taxon>Bacteroidota</taxon>
        <taxon>Flavobacteriia</taxon>
        <taxon>Flavobacteriales</taxon>
        <taxon>Flavobacteriaceae</taxon>
        <taxon>Arenibacter</taxon>
    </lineage>
</organism>
<dbReference type="Pfam" id="PF18962">
    <property type="entry name" value="Por_Secre_tail"/>
    <property type="match status" value="1"/>
</dbReference>
<dbReference type="InterPro" id="IPR003961">
    <property type="entry name" value="FN3_dom"/>
</dbReference>
<dbReference type="GO" id="GO:0004252">
    <property type="term" value="F:serine-type endopeptidase activity"/>
    <property type="evidence" value="ECO:0007669"/>
    <property type="project" value="UniProtKB-UniRule"/>
</dbReference>
<dbReference type="InterPro" id="IPR000209">
    <property type="entry name" value="Peptidase_S8/S53_dom"/>
</dbReference>
<dbReference type="Pfam" id="PF00082">
    <property type="entry name" value="Peptidase_S8"/>
    <property type="match status" value="1"/>
</dbReference>
<dbReference type="PROSITE" id="PS00138">
    <property type="entry name" value="SUBTILASE_SER"/>
    <property type="match status" value="1"/>
</dbReference>
<feature type="domain" description="Fibronectin type-III" evidence="8">
    <location>
        <begin position="558"/>
        <end position="644"/>
    </location>
</feature>
<dbReference type="CDD" id="cd04842">
    <property type="entry name" value="Peptidases_S8_Kp43_protease"/>
    <property type="match status" value="1"/>
</dbReference>
<keyword evidence="10" id="KW-1185">Reference proteome</keyword>
<evidence type="ECO:0000259" key="8">
    <source>
        <dbReference type="PROSITE" id="PS50853"/>
    </source>
</evidence>
<dbReference type="InterPro" id="IPR026444">
    <property type="entry name" value="Secre_tail"/>
</dbReference>
<dbReference type="SUPFAM" id="SSF49265">
    <property type="entry name" value="Fibronectin type III"/>
    <property type="match status" value="1"/>
</dbReference>
<dbReference type="Gene3D" id="3.40.50.200">
    <property type="entry name" value="Peptidase S8/S53 domain"/>
    <property type="match status" value="1"/>
</dbReference>
<dbReference type="InterPro" id="IPR034058">
    <property type="entry name" value="TagA/B/C/D_pept_dom"/>
</dbReference>
<dbReference type="InterPro" id="IPR008979">
    <property type="entry name" value="Galactose-bd-like_sf"/>
</dbReference>
<gene>
    <name evidence="9" type="ORF">SAMN03080594_101357</name>
</gene>
<dbReference type="EMBL" id="FQUX01000001">
    <property type="protein sequence ID" value="SHE47299.1"/>
    <property type="molecule type" value="Genomic_DNA"/>
</dbReference>
<dbReference type="RefSeq" id="WP_072860020.1">
    <property type="nucleotide sequence ID" value="NZ_FQUX01000001.1"/>
</dbReference>
<keyword evidence="3 7" id="KW-0732">Signal</keyword>
<name>A0A1M4TS22_9FLAO</name>
<evidence type="ECO:0000256" key="3">
    <source>
        <dbReference type="ARBA" id="ARBA00022729"/>
    </source>
</evidence>
<keyword evidence="5 6" id="KW-0720">Serine protease</keyword>
<feature type="active site" description="Charge relay system" evidence="6">
    <location>
        <position position="164"/>
    </location>
</feature>
<dbReference type="NCBIfam" id="TIGR04183">
    <property type="entry name" value="Por_Secre_tail"/>
    <property type="match status" value="1"/>
</dbReference>
<dbReference type="PROSITE" id="PS50853">
    <property type="entry name" value="FN3"/>
    <property type="match status" value="1"/>
</dbReference>
<feature type="active site" description="Charge relay system" evidence="6">
    <location>
        <position position="137"/>
    </location>
</feature>
<evidence type="ECO:0000256" key="6">
    <source>
        <dbReference type="PROSITE-ProRule" id="PRU01240"/>
    </source>
</evidence>
<evidence type="ECO:0000256" key="5">
    <source>
        <dbReference type="ARBA" id="ARBA00022825"/>
    </source>
</evidence>
<dbReference type="InterPro" id="IPR023828">
    <property type="entry name" value="Peptidase_S8_Ser-AS"/>
</dbReference>
<feature type="chain" id="PRO_5013359057" evidence="7">
    <location>
        <begin position="30"/>
        <end position="734"/>
    </location>
</feature>
<evidence type="ECO:0000256" key="1">
    <source>
        <dbReference type="ARBA" id="ARBA00011073"/>
    </source>
</evidence>
<dbReference type="GO" id="GO:0006508">
    <property type="term" value="P:proteolysis"/>
    <property type="evidence" value="ECO:0007669"/>
    <property type="project" value="UniProtKB-KW"/>
</dbReference>
<protein>
    <submittedName>
        <fullName evidence="9">Por secretion system C-terminal sorting domain-containing protein</fullName>
    </submittedName>
</protein>